<gene>
    <name evidence="1" type="ORF">DD236_04500</name>
</gene>
<proteinExistence type="predicted"/>
<dbReference type="Proteomes" id="UP000245283">
    <property type="component" value="Unassembled WGS sequence"/>
</dbReference>
<reference evidence="2" key="1">
    <citation type="submission" date="2018-05" db="EMBL/GenBank/DDBJ databases">
        <authorList>
            <person name="Li Y."/>
        </authorList>
    </citation>
    <scope>NUCLEOTIDE SEQUENCE [LARGE SCALE GENOMIC DNA]</scope>
    <source>
        <strain evidence="2">sk1b4</strain>
    </source>
</reference>
<organism evidence="1 2">
    <name type="scientific">Ancrocorticia populi</name>
    <dbReference type="NCBI Taxonomy" id="2175228"/>
    <lineage>
        <taxon>Bacteria</taxon>
        <taxon>Bacillati</taxon>
        <taxon>Actinomycetota</taxon>
        <taxon>Actinomycetes</taxon>
        <taxon>Actinomycetales</taxon>
        <taxon>Actinomycetaceae</taxon>
        <taxon>Ancrocorticia</taxon>
    </lineage>
</organism>
<evidence type="ECO:0000313" key="2">
    <source>
        <dbReference type="Proteomes" id="UP000245283"/>
    </source>
</evidence>
<dbReference type="AlphaFoldDB" id="A0A2V1KAK9"/>
<dbReference type="EMBL" id="QETB01000001">
    <property type="protein sequence ID" value="PWF27802.1"/>
    <property type="molecule type" value="Genomic_DNA"/>
</dbReference>
<sequence>MALDKQKVLLDAPAALNYDDQPWTVTVAGDSIIASWKWMDARFFGPESVTDEERNYTFVATLKNNGKWKETGSSSEKSSNVSLNGGTLSFGSSSSSFKGKSSEISVSFGFGQNKDEGNVGMVKSTLDTELIKNAVRGYLEYCGWKKAGLFG</sequence>
<comment type="caution">
    <text evidence="1">The sequence shown here is derived from an EMBL/GenBank/DDBJ whole genome shotgun (WGS) entry which is preliminary data.</text>
</comment>
<protein>
    <submittedName>
        <fullName evidence="1">Uncharacterized protein</fullName>
    </submittedName>
</protein>
<name>A0A2V1KAK9_9ACTO</name>
<accession>A0A2V1KAK9</accession>
<dbReference type="OrthoDB" id="2302572at2"/>
<keyword evidence="2" id="KW-1185">Reference proteome</keyword>
<evidence type="ECO:0000313" key="1">
    <source>
        <dbReference type="EMBL" id="PWF27802.1"/>
    </source>
</evidence>
<dbReference type="RefSeq" id="WP_109093137.1">
    <property type="nucleotide sequence ID" value="NZ_CAMELQ010000052.1"/>
</dbReference>